<dbReference type="PANTHER" id="PTHR38590">
    <property type="entry name" value="BLL0828 PROTEIN"/>
    <property type="match status" value="1"/>
</dbReference>
<dbReference type="AlphaFoldDB" id="A0A7R9L7X9"/>
<dbReference type="CDD" id="cd01038">
    <property type="entry name" value="Endonuclease_DUF559"/>
    <property type="match status" value="1"/>
</dbReference>
<dbReference type="InterPro" id="IPR047216">
    <property type="entry name" value="Endonuclease_DUF559_bact"/>
</dbReference>
<evidence type="ECO:0000259" key="1">
    <source>
        <dbReference type="Pfam" id="PF04480"/>
    </source>
</evidence>
<dbReference type="Gene3D" id="3.40.960.10">
    <property type="entry name" value="VSR Endonuclease"/>
    <property type="match status" value="1"/>
</dbReference>
<dbReference type="OrthoDB" id="10062617at2759"/>
<protein>
    <recommendedName>
        <fullName evidence="1">DUF559 domain-containing protein</fullName>
    </recommendedName>
</protein>
<feature type="domain" description="DUF559" evidence="1">
    <location>
        <begin position="32"/>
        <end position="137"/>
    </location>
</feature>
<gene>
    <name evidence="2" type="ORF">ONB1V03_LOCUS278</name>
</gene>
<dbReference type="InterPro" id="IPR011335">
    <property type="entry name" value="Restrct_endonuc-II-like"/>
</dbReference>
<evidence type="ECO:0000313" key="3">
    <source>
        <dbReference type="Proteomes" id="UP000728032"/>
    </source>
</evidence>
<reference evidence="2" key="1">
    <citation type="submission" date="2020-11" db="EMBL/GenBank/DDBJ databases">
        <authorList>
            <person name="Tran Van P."/>
        </authorList>
    </citation>
    <scope>NUCLEOTIDE SEQUENCE</scope>
</reference>
<dbReference type="SUPFAM" id="SSF52980">
    <property type="entry name" value="Restriction endonuclease-like"/>
    <property type="match status" value="1"/>
</dbReference>
<proteinExistence type="predicted"/>
<keyword evidence="3" id="KW-1185">Reference proteome</keyword>
<dbReference type="EMBL" id="CAJPVJ010000010">
    <property type="protein sequence ID" value="CAG2157744.1"/>
    <property type="molecule type" value="Genomic_DNA"/>
</dbReference>
<dbReference type="GO" id="GO:0006281">
    <property type="term" value="P:DNA repair"/>
    <property type="evidence" value="ECO:0007669"/>
    <property type="project" value="UniProtKB-ARBA"/>
</dbReference>
<sequence length="147" mass="17424">MFLPHKISNGSPLSPWERVRERENKMKLNPKLLEYAKSMRHDATDAEHLMWQLLRAQRFMNLKFRRQHVIEPYIVDFYCHELDLVVELDGGQHNTDVGVAYDNERTQFLEALGLKVIRYWNDDVLNQTEVVLADLWNICIELKDTSP</sequence>
<dbReference type="Pfam" id="PF04480">
    <property type="entry name" value="DUF559"/>
    <property type="match status" value="1"/>
</dbReference>
<dbReference type="EMBL" id="OC914835">
    <property type="protein sequence ID" value="CAD7636577.1"/>
    <property type="molecule type" value="Genomic_DNA"/>
</dbReference>
<accession>A0A7R9L7X9</accession>
<dbReference type="InterPro" id="IPR007569">
    <property type="entry name" value="DUF559"/>
</dbReference>
<evidence type="ECO:0000313" key="2">
    <source>
        <dbReference type="EMBL" id="CAD7636577.1"/>
    </source>
</evidence>
<organism evidence="2">
    <name type="scientific">Oppiella nova</name>
    <dbReference type="NCBI Taxonomy" id="334625"/>
    <lineage>
        <taxon>Eukaryota</taxon>
        <taxon>Metazoa</taxon>
        <taxon>Ecdysozoa</taxon>
        <taxon>Arthropoda</taxon>
        <taxon>Chelicerata</taxon>
        <taxon>Arachnida</taxon>
        <taxon>Acari</taxon>
        <taxon>Acariformes</taxon>
        <taxon>Sarcoptiformes</taxon>
        <taxon>Oribatida</taxon>
        <taxon>Brachypylina</taxon>
        <taxon>Oppioidea</taxon>
        <taxon>Oppiidae</taxon>
        <taxon>Oppiella</taxon>
    </lineage>
</organism>
<dbReference type="Proteomes" id="UP000728032">
    <property type="component" value="Unassembled WGS sequence"/>
</dbReference>
<name>A0A7R9L7X9_9ACAR</name>
<dbReference type="PANTHER" id="PTHR38590:SF1">
    <property type="entry name" value="BLL0828 PROTEIN"/>
    <property type="match status" value="1"/>
</dbReference>